<protein>
    <submittedName>
        <fullName evidence="2">Uncharacterized protein</fullName>
    </submittedName>
</protein>
<accession>Q020G8</accession>
<keyword evidence="1" id="KW-1133">Transmembrane helix</keyword>
<dbReference type="HOGENOM" id="CLU_036287_0_0_0"/>
<dbReference type="EMBL" id="CP000473">
    <property type="protein sequence ID" value="ABJ84685.1"/>
    <property type="molecule type" value="Genomic_DNA"/>
</dbReference>
<keyword evidence="1" id="KW-0472">Membrane</keyword>
<organism evidence="2">
    <name type="scientific">Solibacter usitatus (strain Ellin6076)</name>
    <dbReference type="NCBI Taxonomy" id="234267"/>
    <lineage>
        <taxon>Bacteria</taxon>
        <taxon>Pseudomonadati</taxon>
        <taxon>Acidobacteriota</taxon>
        <taxon>Terriglobia</taxon>
        <taxon>Bryobacterales</taxon>
        <taxon>Solibacteraceae</taxon>
        <taxon>Candidatus Solibacter</taxon>
    </lineage>
</organism>
<evidence type="ECO:0000256" key="1">
    <source>
        <dbReference type="SAM" id="Phobius"/>
    </source>
</evidence>
<dbReference type="STRING" id="234267.Acid_3714"/>
<dbReference type="InParanoid" id="Q020G8"/>
<keyword evidence="1" id="KW-0812">Transmembrane</keyword>
<sequence>MVNSPTAALMSRLAPGTEKSASFGIEEAEAIRRELLTITQSDIFKRTRRSQEFLAYVVTKILEGRGDELKERVIGCALFGRAADYDTGTDSIVRVVANETRRRLQQYYQLNPESGAVRIDLLSGSYVPSIRVVERPAPVALEALPELPPPSTRRKFPFAWMMAACFGALCVFLAVQNWQLRTQRPEPSRRTGLPWSALFSGNRGIHILLADTSVGGIQNLLQTRLSLSDYLNRNFIPQPDKVDKKTLGFLRFLEVNQYTSVSYATTAIRIAQIAQAAGAPVSVSFAREMSLRTFKGGENFVVLGSSRANPWAQLFEPQLNFTLEYGEGIRVPVFHNRHPRPGEPVEYISGTPPGSTLHETYGHLAFLPSVFQGGSILFVTGNGSQATEATGELLTDAPRLNAALAPLKLNPKDPAAHFEILLRVRDTTGAPVRSEVAALR</sequence>
<dbReference type="AlphaFoldDB" id="Q020G8"/>
<gene>
    <name evidence="2" type="ordered locus">Acid_3714</name>
</gene>
<name>Q020G8_SOLUE</name>
<dbReference type="eggNOG" id="COG3609">
    <property type="taxonomic scope" value="Bacteria"/>
</dbReference>
<feature type="transmembrane region" description="Helical" evidence="1">
    <location>
        <begin position="158"/>
        <end position="180"/>
    </location>
</feature>
<dbReference type="KEGG" id="sus:Acid_3714"/>
<reference evidence="2" key="1">
    <citation type="submission" date="2006-10" db="EMBL/GenBank/DDBJ databases">
        <title>Complete sequence of Solibacter usitatus Ellin6076.</title>
        <authorList>
            <consortium name="US DOE Joint Genome Institute"/>
            <person name="Copeland A."/>
            <person name="Lucas S."/>
            <person name="Lapidus A."/>
            <person name="Barry K."/>
            <person name="Detter J.C."/>
            <person name="Glavina del Rio T."/>
            <person name="Hammon N."/>
            <person name="Israni S."/>
            <person name="Dalin E."/>
            <person name="Tice H."/>
            <person name="Pitluck S."/>
            <person name="Thompson L.S."/>
            <person name="Brettin T."/>
            <person name="Bruce D."/>
            <person name="Han C."/>
            <person name="Tapia R."/>
            <person name="Gilna P."/>
            <person name="Schmutz J."/>
            <person name="Larimer F."/>
            <person name="Land M."/>
            <person name="Hauser L."/>
            <person name="Kyrpides N."/>
            <person name="Mikhailova N."/>
            <person name="Janssen P.H."/>
            <person name="Kuske C.R."/>
            <person name="Richardson P."/>
        </authorList>
    </citation>
    <scope>NUCLEOTIDE SEQUENCE</scope>
    <source>
        <strain evidence="2">Ellin6076</strain>
    </source>
</reference>
<proteinExistence type="predicted"/>
<evidence type="ECO:0000313" key="2">
    <source>
        <dbReference type="EMBL" id="ABJ84685.1"/>
    </source>
</evidence>